<name>A0A1L9RQ11_ASPWE</name>
<accession>A0A1L9RQ11</accession>
<dbReference type="InterPro" id="IPR015943">
    <property type="entry name" value="WD40/YVTN_repeat-like_dom_sf"/>
</dbReference>
<dbReference type="PROSITE" id="PS00678">
    <property type="entry name" value="WD_REPEATS_1"/>
    <property type="match status" value="3"/>
</dbReference>
<gene>
    <name evidence="4" type="ORF">ASPWEDRAFT_38682</name>
</gene>
<dbReference type="InterPro" id="IPR019775">
    <property type="entry name" value="WD40_repeat_CS"/>
</dbReference>
<dbReference type="GeneID" id="63750786"/>
<dbReference type="Pfam" id="PF00400">
    <property type="entry name" value="WD40"/>
    <property type="match status" value="4"/>
</dbReference>
<feature type="repeat" description="WD" evidence="3">
    <location>
        <begin position="95"/>
        <end position="129"/>
    </location>
</feature>
<dbReference type="InterPro" id="IPR036322">
    <property type="entry name" value="WD40_repeat_dom_sf"/>
</dbReference>
<dbReference type="CDD" id="cd00200">
    <property type="entry name" value="WD40"/>
    <property type="match status" value="1"/>
</dbReference>
<protein>
    <submittedName>
        <fullName evidence="4">Uncharacterized protein</fullName>
    </submittedName>
</protein>
<dbReference type="STRING" id="1073089.A0A1L9RQ11"/>
<proteinExistence type="predicted"/>
<evidence type="ECO:0000256" key="1">
    <source>
        <dbReference type="ARBA" id="ARBA00022574"/>
    </source>
</evidence>
<feature type="repeat" description="WD" evidence="3">
    <location>
        <begin position="138"/>
        <end position="177"/>
    </location>
</feature>
<dbReference type="PANTHER" id="PTHR22847">
    <property type="entry name" value="WD40 REPEAT PROTEIN"/>
    <property type="match status" value="1"/>
</dbReference>
<reference evidence="5" key="1">
    <citation type="journal article" date="2017" name="Genome Biol.">
        <title>Comparative genomics reveals high biological diversity and specific adaptations in the industrially and medically important fungal genus Aspergillus.</title>
        <authorList>
            <person name="de Vries R.P."/>
            <person name="Riley R."/>
            <person name="Wiebenga A."/>
            <person name="Aguilar-Osorio G."/>
            <person name="Amillis S."/>
            <person name="Uchima C.A."/>
            <person name="Anderluh G."/>
            <person name="Asadollahi M."/>
            <person name="Askin M."/>
            <person name="Barry K."/>
            <person name="Battaglia E."/>
            <person name="Bayram O."/>
            <person name="Benocci T."/>
            <person name="Braus-Stromeyer S.A."/>
            <person name="Caldana C."/>
            <person name="Canovas D."/>
            <person name="Cerqueira G.C."/>
            <person name="Chen F."/>
            <person name="Chen W."/>
            <person name="Choi C."/>
            <person name="Clum A."/>
            <person name="Dos Santos R.A."/>
            <person name="Damasio A.R."/>
            <person name="Diallinas G."/>
            <person name="Emri T."/>
            <person name="Fekete E."/>
            <person name="Flipphi M."/>
            <person name="Freyberg S."/>
            <person name="Gallo A."/>
            <person name="Gournas C."/>
            <person name="Habgood R."/>
            <person name="Hainaut M."/>
            <person name="Harispe M.L."/>
            <person name="Henrissat B."/>
            <person name="Hilden K.S."/>
            <person name="Hope R."/>
            <person name="Hossain A."/>
            <person name="Karabika E."/>
            <person name="Karaffa L."/>
            <person name="Karanyi Z."/>
            <person name="Krasevec N."/>
            <person name="Kuo A."/>
            <person name="Kusch H."/>
            <person name="LaButti K."/>
            <person name="Lagendijk E.L."/>
            <person name="Lapidus A."/>
            <person name="Levasseur A."/>
            <person name="Lindquist E."/>
            <person name="Lipzen A."/>
            <person name="Logrieco A.F."/>
            <person name="MacCabe A."/>
            <person name="Maekelae M.R."/>
            <person name="Malavazi I."/>
            <person name="Melin P."/>
            <person name="Meyer V."/>
            <person name="Mielnichuk N."/>
            <person name="Miskei M."/>
            <person name="Molnar A.P."/>
            <person name="Mule G."/>
            <person name="Ngan C.Y."/>
            <person name="Orejas M."/>
            <person name="Orosz E."/>
            <person name="Ouedraogo J.P."/>
            <person name="Overkamp K.M."/>
            <person name="Park H.-S."/>
            <person name="Perrone G."/>
            <person name="Piumi F."/>
            <person name="Punt P.J."/>
            <person name="Ram A.F."/>
            <person name="Ramon A."/>
            <person name="Rauscher S."/>
            <person name="Record E."/>
            <person name="Riano-Pachon D.M."/>
            <person name="Robert V."/>
            <person name="Roehrig J."/>
            <person name="Ruller R."/>
            <person name="Salamov A."/>
            <person name="Salih N.S."/>
            <person name="Samson R.A."/>
            <person name="Sandor E."/>
            <person name="Sanguinetti M."/>
            <person name="Schuetze T."/>
            <person name="Sepcic K."/>
            <person name="Shelest E."/>
            <person name="Sherlock G."/>
            <person name="Sophianopoulou V."/>
            <person name="Squina F.M."/>
            <person name="Sun H."/>
            <person name="Susca A."/>
            <person name="Todd R.B."/>
            <person name="Tsang A."/>
            <person name="Unkles S.E."/>
            <person name="van de Wiele N."/>
            <person name="van Rossen-Uffink D."/>
            <person name="Oliveira J.V."/>
            <person name="Vesth T.C."/>
            <person name="Visser J."/>
            <person name="Yu J.-H."/>
            <person name="Zhou M."/>
            <person name="Andersen M.R."/>
            <person name="Archer D.B."/>
            <person name="Baker S.E."/>
            <person name="Benoit I."/>
            <person name="Brakhage A.A."/>
            <person name="Braus G.H."/>
            <person name="Fischer R."/>
            <person name="Frisvad J.C."/>
            <person name="Goldman G.H."/>
            <person name="Houbraken J."/>
            <person name="Oakley B."/>
            <person name="Pocsi I."/>
            <person name="Scazzocchio C."/>
            <person name="Seiboth B."/>
            <person name="vanKuyk P.A."/>
            <person name="Wortman J."/>
            <person name="Dyer P.S."/>
            <person name="Grigoriev I.V."/>
        </authorList>
    </citation>
    <scope>NUCLEOTIDE SEQUENCE [LARGE SCALE GENOMIC DNA]</scope>
    <source>
        <strain evidence="5">DTO 134E9</strain>
    </source>
</reference>
<dbReference type="Gene3D" id="2.130.10.10">
    <property type="entry name" value="YVTN repeat-like/Quinoprotein amine dehydrogenase"/>
    <property type="match status" value="1"/>
</dbReference>
<dbReference type="EMBL" id="KV878211">
    <property type="protein sequence ID" value="OJJ37046.1"/>
    <property type="molecule type" value="Genomic_DNA"/>
</dbReference>
<dbReference type="AlphaFoldDB" id="A0A1L9RQ11"/>
<feature type="repeat" description="WD" evidence="3">
    <location>
        <begin position="178"/>
        <end position="217"/>
    </location>
</feature>
<keyword evidence="5" id="KW-1185">Reference proteome</keyword>
<dbReference type="PROSITE" id="PS50294">
    <property type="entry name" value="WD_REPEATS_REGION"/>
    <property type="match status" value="4"/>
</dbReference>
<dbReference type="RefSeq" id="XP_040690722.1">
    <property type="nucleotide sequence ID" value="XM_040834938.1"/>
</dbReference>
<evidence type="ECO:0000256" key="3">
    <source>
        <dbReference type="PROSITE-ProRule" id="PRU00221"/>
    </source>
</evidence>
<evidence type="ECO:0000313" key="4">
    <source>
        <dbReference type="EMBL" id="OJJ37046.1"/>
    </source>
</evidence>
<feature type="repeat" description="WD" evidence="3">
    <location>
        <begin position="53"/>
        <end position="94"/>
    </location>
</feature>
<dbReference type="PROSITE" id="PS50082">
    <property type="entry name" value="WD_REPEATS_2"/>
    <property type="match status" value="4"/>
</dbReference>
<dbReference type="InterPro" id="IPR001680">
    <property type="entry name" value="WD40_rpt"/>
</dbReference>
<keyword evidence="2" id="KW-0677">Repeat</keyword>
<dbReference type="OrthoDB" id="190105at2759"/>
<organism evidence="4 5">
    <name type="scientific">Aspergillus wentii DTO 134E9</name>
    <dbReference type="NCBI Taxonomy" id="1073089"/>
    <lineage>
        <taxon>Eukaryota</taxon>
        <taxon>Fungi</taxon>
        <taxon>Dikarya</taxon>
        <taxon>Ascomycota</taxon>
        <taxon>Pezizomycotina</taxon>
        <taxon>Eurotiomycetes</taxon>
        <taxon>Eurotiomycetidae</taxon>
        <taxon>Eurotiales</taxon>
        <taxon>Aspergillaceae</taxon>
        <taxon>Aspergillus</taxon>
        <taxon>Aspergillus subgen. Cremei</taxon>
    </lineage>
</organism>
<dbReference type="SUPFAM" id="SSF50978">
    <property type="entry name" value="WD40 repeat-like"/>
    <property type="match status" value="1"/>
</dbReference>
<dbReference type="Proteomes" id="UP000184383">
    <property type="component" value="Unassembled WGS sequence"/>
</dbReference>
<dbReference type="SMART" id="SM00320">
    <property type="entry name" value="WD40"/>
    <property type="match status" value="5"/>
</dbReference>
<evidence type="ECO:0000256" key="2">
    <source>
        <dbReference type="ARBA" id="ARBA00022737"/>
    </source>
</evidence>
<evidence type="ECO:0000313" key="5">
    <source>
        <dbReference type="Proteomes" id="UP000184383"/>
    </source>
</evidence>
<keyword evidence="1 3" id="KW-0853">WD repeat</keyword>
<dbReference type="VEuPathDB" id="FungiDB:ASPWEDRAFT_38682"/>
<dbReference type="InterPro" id="IPR020472">
    <property type="entry name" value="WD40_PAC1"/>
</dbReference>
<dbReference type="PRINTS" id="PR00320">
    <property type="entry name" value="GPROTEINBRPT"/>
</dbReference>
<sequence length="332" mass="36616">MSLPSPIQEPAVTTTLTNKTAITAWERTDEHLAIATEGGIYIYRFSDNTLNTLQLKGNATWSLAWWGDENALVTGGSDSNIRIWDIDTKSIIRTLKGHSSTVRCLQIINGKTLISGSRDTTIRIWDLTSPSPEPILVLEGHSATVKCVQAHEDLLVSGSYDHDARIWNIHTGECLHVLKGHQGQIFELQFDGTRIVTGSFDTEIRVWDPKSRSCLAILSGHKDLITHLDLQANNLISADCVGMLRRWSLEGTDNTELTPADNDSVISLATHKDHVLLGKANGSVRLVNRNSGETRTLLDSGGTVWKVGFTPWYRPMAVYTKGAETRLSVFTG</sequence>
<dbReference type="PANTHER" id="PTHR22847:SF732">
    <property type="entry name" value="F-BOX DOMAIN-CONTAINING PROTEIN"/>
    <property type="match status" value="1"/>
</dbReference>